<dbReference type="EMBL" id="PKUQ01000020">
    <property type="protein sequence ID" value="PLW77143.1"/>
    <property type="molecule type" value="Genomic_DNA"/>
</dbReference>
<reference evidence="1 2" key="1">
    <citation type="submission" date="2018-01" db="EMBL/GenBank/DDBJ databases">
        <title>The draft genome sequence of Cohaesibacter sp. H1304.</title>
        <authorList>
            <person name="Wang N.-N."/>
            <person name="Du Z.-J."/>
        </authorList>
    </citation>
    <scope>NUCLEOTIDE SEQUENCE [LARGE SCALE GENOMIC DNA]</scope>
    <source>
        <strain evidence="1 2">H1304</strain>
    </source>
</reference>
<comment type="caution">
    <text evidence="1">The sequence shown here is derived from an EMBL/GenBank/DDBJ whole genome shotgun (WGS) entry which is preliminary data.</text>
</comment>
<organism evidence="1 2">
    <name type="scientific">Cohaesibacter celericrescens</name>
    <dbReference type="NCBI Taxonomy" id="2067669"/>
    <lineage>
        <taxon>Bacteria</taxon>
        <taxon>Pseudomonadati</taxon>
        <taxon>Pseudomonadota</taxon>
        <taxon>Alphaproteobacteria</taxon>
        <taxon>Hyphomicrobiales</taxon>
        <taxon>Cohaesibacteraceae</taxon>
    </lineage>
</organism>
<name>A0A2N5XRK1_9HYPH</name>
<dbReference type="RefSeq" id="WP_101533895.1">
    <property type="nucleotide sequence ID" value="NZ_PKUQ01000020.1"/>
</dbReference>
<protein>
    <submittedName>
        <fullName evidence="1">Uncharacterized protein</fullName>
    </submittedName>
</protein>
<accession>A0A2N5XRK1</accession>
<dbReference type="OrthoDB" id="9841135at2"/>
<keyword evidence="2" id="KW-1185">Reference proteome</keyword>
<dbReference type="Proteomes" id="UP000234881">
    <property type="component" value="Unassembled WGS sequence"/>
</dbReference>
<evidence type="ECO:0000313" key="1">
    <source>
        <dbReference type="EMBL" id="PLW77143.1"/>
    </source>
</evidence>
<gene>
    <name evidence="1" type="ORF">C0081_11065</name>
</gene>
<dbReference type="AlphaFoldDB" id="A0A2N5XRK1"/>
<evidence type="ECO:0000313" key="2">
    <source>
        <dbReference type="Proteomes" id="UP000234881"/>
    </source>
</evidence>
<sequence>MSMDNKVIEEVKDAIMGMATGAASLSGWSAGQAVLIGAKVQEATTARVAQGQELSSALDASVPEAEMVLIMDVFCKALDETQDAMAAFERVVAIKRKATVGVPGVDQAEKVAEVEYRDAIKAGLAPQAAVLSAFLSAGAIIRAMHASTH</sequence>
<proteinExistence type="predicted"/>